<proteinExistence type="predicted"/>
<gene>
    <name evidence="1" type="ORF">C4D60_Mb09t24690</name>
</gene>
<name>A0A4S8IIX8_MUSBA</name>
<keyword evidence="2" id="KW-1185">Reference proteome</keyword>
<accession>A0A4S8IIX8</accession>
<comment type="caution">
    <text evidence="1">The sequence shown here is derived from an EMBL/GenBank/DDBJ whole genome shotgun (WGS) entry which is preliminary data.</text>
</comment>
<dbReference type="EMBL" id="PYDT01000010">
    <property type="protein sequence ID" value="THU48291.1"/>
    <property type="molecule type" value="Genomic_DNA"/>
</dbReference>
<dbReference type="AlphaFoldDB" id="A0A4S8IIX8"/>
<protein>
    <submittedName>
        <fullName evidence="1">Uncharacterized protein</fullName>
    </submittedName>
</protein>
<evidence type="ECO:0000313" key="2">
    <source>
        <dbReference type="Proteomes" id="UP000317650"/>
    </source>
</evidence>
<evidence type="ECO:0000313" key="1">
    <source>
        <dbReference type="EMBL" id="THU48291.1"/>
    </source>
</evidence>
<sequence length="113" mass="13081">MGRGDVDSGRCSNGLAHKTFCDREVWLPRFFHRAESLCRREDSLRLSEVAVSPSMGEPSSASYIRMELEKENKEFFQAYMKDQEEKDLEMEAVERRIQKILAETAAKDSDKED</sequence>
<reference evidence="1 2" key="1">
    <citation type="journal article" date="2019" name="Nat. Plants">
        <title>Genome sequencing of Musa balbisiana reveals subgenome evolution and function divergence in polyploid bananas.</title>
        <authorList>
            <person name="Yao X."/>
        </authorList>
    </citation>
    <scope>NUCLEOTIDE SEQUENCE [LARGE SCALE GENOMIC DNA]</scope>
    <source>
        <strain evidence="2">cv. DH-PKW</strain>
        <tissue evidence="1">Leaves</tissue>
    </source>
</reference>
<dbReference type="Proteomes" id="UP000317650">
    <property type="component" value="Chromosome 9"/>
</dbReference>
<organism evidence="1 2">
    <name type="scientific">Musa balbisiana</name>
    <name type="common">Banana</name>
    <dbReference type="NCBI Taxonomy" id="52838"/>
    <lineage>
        <taxon>Eukaryota</taxon>
        <taxon>Viridiplantae</taxon>
        <taxon>Streptophyta</taxon>
        <taxon>Embryophyta</taxon>
        <taxon>Tracheophyta</taxon>
        <taxon>Spermatophyta</taxon>
        <taxon>Magnoliopsida</taxon>
        <taxon>Liliopsida</taxon>
        <taxon>Zingiberales</taxon>
        <taxon>Musaceae</taxon>
        <taxon>Musa</taxon>
    </lineage>
</organism>